<keyword evidence="3" id="KW-1185">Reference proteome</keyword>
<dbReference type="InterPro" id="IPR049802">
    <property type="entry name" value="RhsC-like_FIX"/>
</dbReference>
<evidence type="ECO:0000256" key="1">
    <source>
        <dbReference type="SAM" id="Phobius"/>
    </source>
</evidence>
<dbReference type="CDD" id="cd20746">
    <property type="entry name" value="FIX_Ntox15_NUC_DUF4112_RhsA-like"/>
    <property type="match status" value="1"/>
</dbReference>
<name>A0ABU9J557_9GAMM</name>
<evidence type="ECO:0000313" key="3">
    <source>
        <dbReference type="Proteomes" id="UP001459204"/>
    </source>
</evidence>
<feature type="transmembrane region" description="Helical" evidence="1">
    <location>
        <begin position="98"/>
        <end position="122"/>
    </location>
</feature>
<comment type="caution">
    <text evidence="2">The sequence shown here is derived from an EMBL/GenBank/DDBJ whole genome shotgun (WGS) entry which is preliminary data.</text>
</comment>
<dbReference type="RefSeq" id="WP_341727553.1">
    <property type="nucleotide sequence ID" value="NZ_JBBWWT010000017.1"/>
</dbReference>
<evidence type="ECO:0000313" key="2">
    <source>
        <dbReference type="EMBL" id="MEL1266381.1"/>
    </source>
</evidence>
<gene>
    <name evidence="2" type="ORF">AAD027_18680</name>
</gene>
<sequence length="544" mass="61492">MSVPNPSFPNKAEPVTLAQLREALAFMTEQYDKARDATSNVFVWLWEALQGDFNENRTTGQVVFDTAISMIPGVDQVCDVRDIIANCKQINEDKSNTWAWVALGLTLIGLFPSLGSLVKGVLKIFFLFVRRAGGNHVVKAVDEAMTWVITYLRRRDVQKYWKGLKWDHVFGELSKLVKSIRAEVNLSRLLKAFDRGISLMKSLLGKVEGIPYIGARAKEVIDLVVGIRRSADKYLKDALEPLQNALDAIIKRLEWEDLVQRRAIVNVRNVHYRGTLPEMRAITLMREAKPPPKWLSKGSPKYPPLKPNNKDVQRTLATGKAKGCLELKPKEIASFAQGMRAEVLQGPMRLYRVVSPGNMAASKDWMSEEVFNRLMKDADPKAAWRRHLAVWPDWNPNGQFVVYELKAGETLPVWRGPASSQVKDPGRGLDDYFLEGGWEQIKFDAGQLRKADGKAYGNAMDDMPFVKMDRRTGTPLSEEISYAEYEALPKSEKPKYEPMRKKIRQPRISGPFDTGWGMTDFDAQLTDVKLGLPALPGQTTRIQK</sequence>
<accession>A0ABU9J557</accession>
<dbReference type="EMBL" id="JBBWWT010000017">
    <property type="protein sequence ID" value="MEL1266381.1"/>
    <property type="molecule type" value="Genomic_DNA"/>
</dbReference>
<keyword evidence="1" id="KW-1133">Transmembrane helix</keyword>
<reference evidence="2 3" key="1">
    <citation type="submission" date="2024-04" db="EMBL/GenBank/DDBJ databases">
        <title>Draft genome sequence of Pseudoxanthomonas putridarboris WD12.</title>
        <authorList>
            <person name="Oh J."/>
        </authorList>
    </citation>
    <scope>NUCLEOTIDE SEQUENCE [LARGE SCALE GENOMIC DNA]</scope>
    <source>
        <strain evidence="2 3">WD12</strain>
    </source>
</reference>
<dbReference type="Proteomes" id="UP001459204">
    <property type="component" value="Unassembled WGS sequence"/>
</dbReference>
<organism evidence="2 3">
    <name type="scientific">Pseudoxanthomonas putridarboris</name>
    <dbReference type="NCBI Taxonomy" id="752605"/>
    <lineage>
        <taxon>Bacteria</taxon>
        <taxon>Pseudomonadati</taxon>
        <taxon>Pseudomonadota</taxon>
        <taxon>Gammaproteobacteria</taxon>
        <taxon>Lysobacterales</taxon>
        <taxon>Lysobacteraceae</taxon>
        <taxon>Pseudoxanthomonas</taxon>
    </lineage>
</organism>
<protein>
    <submittedName>
        <fullName evidence="2">Uncharacterized protein</fullName>
    </submittedName>
</protein>
<proteinExistence type="predicted"/>
<keyword evidence="1" id="KW-0472">Membrane</keyword>
<keyword evidence="1" id="KW-0812">Transmembrane</keyword>